<comment type="caution">
    <text evidence="1">The sequence shown here is derived from an EMBL/GenBank/DDBJ whole genome shotgun (WGS) entry which is preliminary data.</text>
</comment>
<evidence type="ECO:0000313" key="2">
    <source>
        <dbReference type="Proteomes" id="UP000789702"/>
    </source>
</evidence>
<accession>A0ACA9NII8</accession>
<protein>
    <submittedName>
        <fullName evidence="1">6937_t:CDS:1</fullName>
    </submittedName>
</protein>
<reference evidence="1" key="1">
    <citation type="submission" date="2021-06" db="EMBL/GenBank/DDBJ databases">
        <authorList>
            <person name="Kallberg Y."/>
            <person name="Tangrot J."/>
            <person name="Rosling A."/>
        </authorList>
    </citation>
    <scope>NUCLEOTIDE SEQUENCE</scope>
    <source>
        <strain evidence="1">IL203A</strain>
    </source>
</reference>
<organism evidence="1 2">
    <name type="scientific">Dentiscutata heterogama</name>
    <dbReference type="NCBI Taxonomy" id="1316150"/>
    <lineage>
        <taxon>Eukaryota</taxon>
        <taxon>Fungi</taxon>
        <taxon>Fungi incertae sedis</taxon>
        <taxon>Mucoromycota</taxon>
        <taxon>Glomeromycotina</taxon>
        <taxon>Glomeromycetes</taxon>
        <taxon>Diversisporales</taxon>
        <taxon>Gigasporaceae</taxon>
        <taxon>Dentiscutata</taxon>
    </lineage>
</organism>
<gene>
    <name evidence="1" type="ORF">DHETER_LOCUS9577</name>
</gene>
<evidence type="ECO:0000313" key="1">
    <source>
        <dbReference type="EMBL" id="CAG8657118.1"/>
    </source>
</evidence>
<proteinExistence type="predicted"/>
<sequence>MSDINVQNLSNKQNVLNESTEVDTTNNNDTTLCVSPYPSLINDASTSFNLSSVENRTDFSEQPFNQEELNNNITKQQSTSQSFTQIIEENVVSHDQSEEQLNKGSQEDVDKLTNYKQESTCETNHDSAQEEIVTVLGEGVVNTPPSSCMIEIENQPKMPLS</sequence>
<keyword evidence="2" id="KW-1185">Reference proteome</keyword>
<dbReference type="Proteomes" id="UP000789702">
    <property type="component" value="Unassembled WGS sequence"/>
</dbReference>
<dbReference type="EMBL" id="CAJVPU010017047">
    <property type="protein sequence ID" value="CAG8657118.1"/>
    <property type="molecule type" value="Genomic_DNA"/>
</dbReference>
<feature type="non-terminal residue" evidence="1">
    <location>
        <position position="161"/>
    </location>
</feature>
<name>A0ACA9NII8_9GLOM</name>